<feature type="transmembrane region" description="Helical" evidence="7">
    <location>
        <begin position="347"/>
        <end position="371"/>
    </location>
</feature>
<dbReference type="InterPro" id="IPR036259">
    <property type="entry name" value="MFS_trans_sf"/>
</dbReference>
<comment type="subcellular location">
    <subcellularLocation>
        <location evidence="1">Cell membrane</location>
        <topology evidence="1">Multi-pass membrane protein</topology>
    </subcellularLocation>
</comment>
<keyword evidence="5 7" id="KW-1133">Transmembrane helix</keyword>
<evidence type="ECO:0000259" key="8">
    <source>
        <dbReference type="PROSITE" id="PS50850"/>
    </source>
</evidence>
<protein>
    <submittedName>
        <fullName evidence="9">Arabinose efflux permease</fullName>
    </submittedName>
</protein>
<dbReference type="PANTHER" id="PTHR23517:SF3">
    <property type="entry name" value="INTEGRAL MEMBRANE TRANSPORT PROTEIN"/>
    <property type="match status" value="1"/>
</dbReference>
<keyword evidence="4 7" id="KW-0812">Transmembrane</keyword>
<dbReference type="Proteomes" id="UP000055060">
    <property type="component" value="Unassembled WGS sequence"/>
</dbReference>
<dbReference type="PROSITE" id="PS50850">
    <property type="entry name" value="MFS"/>
    <property type="match status" value="1"/>
</dbReference>
<evidence type="ECO:0000256" key="3">
    <source>
        <dbReference type="ARBA" id="ARBA00022475"/>
    </source>
</evidence>
<evidence type="ECO:0000256" key="5">
    <source>
        <dbReference type="ARBA" id="ARBA00022989"/>
    </source>
</evidence>
<dbReference type="GO" id="GO:0005886">
    <property type="term" value="C:plasma membrane"/>
    <property type="evidence" value="ECO:0007669"/>
    <property type="project" value="UniProtKB-SubCell"/>
</dbReference>
<feature type="transmembrane region" description="Helical" evidence="7">
    <location>
        <begin position="317"/>
        <end position="341"/>
    </location>
</feature>
<keyword evidence="2" id="KW-0813">Transport</keyword>
<evidence type="ECO:0000256" key="4">
    <source>
        <dbReference type="ARBA" id="ARBA00022692"/>
    </source>
</evidence>
<keyword evidence="10" id="KW-1185">Reference proteome</keyword>
<accession>A0A0S7BLM4</accession>
<feature type="transmembrane region" description="Helical" evidence="7">
    <location>
        <begin position="197"/>
        <end position="215"/>
    </location>
</feature>
<feature type="transmembrane region" description="Helical" evidence="7">
    <location>
        <begin position="38"/>
        <end position="58"/>
    </location>
</feature>
<proteinExistence type="predicted"/>
<keyword evidence="3" id="KW-1003">Cell membrane</keyword>
<evidence type="ECO:0000256" key="2">
    <source>
        <dbReference type="ARBA" id="ARBA00022448"/>
    </source>
</evidence>
<dbReference type="OrthoDB" id="159764at2"/>
<gene>
    <name evidence="9" type="ORF">LARV_03008</name>
</gene>
<evidence type="ECO:0000256" key="1">
    <source>
        <dbReference type="ARBA" id="ARBA00004651"/>
    </source>
</evidence>
<dbReference type="InterPro" id="IPR020846">
    <property type="entry name" value="MFS_dom"/>
</dbReference>
<feature type="transmembrane region" description="Helical" evidence="7">
    <location>
        <begin position="235"/>
        <end position="253"/>
    </location>
</feature>
<name>A0A0S7BLM4_9CHLR</name>
<dbReference type="AlphaFoldDB" id="A0A0S7BLM4"/>
<evidence type="ECO:0000256" key="6">
    <source>
        <dbReference type="ARBA" id="ARBA00023136"/>
    </source>
</evidence>
<dbReference type="EMBL" id="DF967972">
    <property type="protein sequence ID" value="GAP15224.1"/>
    <property type="molecule type" value="Genomic_DNA"/>
</dbReference>
<feature type="transmembrane region" description="Helical" evidence="7">
    <location>
        <begin position="7"/>
        <end position="26"/>
    </location>
</feature>
<sequence length="384" mass="41265">MNRNLALVAASMFTWGAGEGLFIYFQTLYLQDWGADPLMIGTILGGMGIAMAIFQLPAGYLADKIGQRPIMWASWLLGTASAWLMALANSLPMFVAGVLVYGLTSFVLAPMNSYITAMRGKWSPGRALTFVSAAYHLGAILGPTIGGTLANQYGLKTVYIIASIVLVFSTAIILFIGKPPKEIHPEKEADARLYRNGRFVTLAALTFITVFALYLPQSLTPNFLQNERHLSLQQIGLIGTAGSLGNAMILLILGSLSAPAAFLIGQPLVGLFALLMWQGTSLPLFALGYFFMSGYRLCRSMVMALARSLIHPSETGLAYGMLETANAVAVIVAPLLAGVLYQRSPSLVYRVSMVVIGLAFVLNIGIVPALVRKSETVSLQEEIS</sequence>
<feature type="transmembrane region" description="Helical" evidence="7">
    <location>
        <begin position="127"/>
        <end position="146"/>
    </location>
</feature>
<reference evidence="9" key="1">
    <citation type="submission" date="2015-07" db="EMBL/GenBank/DDBJ databases">
        <title>Draft Genome Sequences of Anaerolinea thermolimosa IMO-1, Bellilinea caldifistulae GOMI-1, Leptolinea tardivitalis YMTK-2, Levilinea saccharolytica KIBI-1,Longilinea arvoryzae KOME-1, Previously Described as Members of the Anaerolineaceae (Chloroflexi).</title>
        <authorList>
            <person name="Sekiguchi Y."/>
            <person name="Ohashi A."/>
            <person name="Matsuura N."/>
            <person name="Tourlousse M.D."/>
        </authorList>
    </citation>
    <scope>NUCLEOTIDE SEQUENCE [LARGE SCALE GENOMIC DNA]</scope>
    <source>
        <strain evidence="9">KOME-1</strain>
    </source>
</reference>
<evidence type="ECO:0000313" key="10">
    <source>
        <dbReference type="Proteomes" id="UP000055060"/>
    </source>
</evidence>
<evidence type="ECO:0000313" key="9">
    <source>
        <dbReference type="EMBL" id="GAP15224.1"/>
    </source>
</evidence>
<dbReference type="CDD" id="cd17325">
    <property type="entry name" value="MFS_MdtG_SLC18_like"/>
    <property type="match status" value="1"/>
</dbReference>
<evidence type="ECO:0000256" key="7">
    <source>
        <dbReference type="SAM" id="Phobius"/>
    </source>
</evidence>
<dbReference type="SUPFAM" id="SSF103473">
    <property type="entry name" value="MFS general substrate transporter"/>
    <property type="match status" value="1"/>
</dbReference>
<keyword evidence="6 7" id="KW-0472">Membrane</keyword>
<organism evidence="9">
    <name type="scientific">Longilinea arvoryzae</name>
    <dbReference type="NCBI Taxonomy" id="360412"/>
    <lineage>
        <taxon>Bacteria</taxon>
        <taxon>Bacillati</taxon>
        <taxon>Chloroflexota</taxon>
        <taxon>Anaerolineae</taxon>
        <taxon>Anaerolineales</taxon>
        <taxon>Anaerolineaceae</taxon>
        <taxon>Longilinea</taxon>
    </lineage>
</organism>
<dbReference type="GO" id="GO:0022857">
    <property type="term" value="F:transmembrane transporter activity"/>
    <property type="evidence" value="ECO:0007669"/>
    <property type="project" value="InterPro"/>
</dbReference>
<dbReference type="PANTHER" id="PTHR23517">
    <property type="entry name" value="RESISTANCE PROTEIN MDTM, PUTATIVE-RELATED-RELATED"/>
    <property type="match status" value="1"/>
</dbReference>
<dbReference type="InterPro" id="IPR011701">
    <property type="entry name" value="MFS"/>
</dbReference>
<dbReference type="STRING" id="360412.LARV_03008"/>
<dbReference type="RefSeq" id="WP_075074411.1">
    <property type="nucleotide sequence ID" value="NZ_DF967972.1"/>
</dbReference>
<feature type="transmembrane region" description="Helical" evidence="7">
    <location>
        <begin position="158"/>
        <end position="176"/>
    </location>
</feature>
<feature type="transmembrane region" description="Helical" evidence="7">
    <location>
        <begin position="94"/>
        <end position="115"/>
    </location>
</feature>
<dbReference type="InterPro" id="IPR050171">
    <property type="entry name" value="MFS_Transporters"/>
</dbReference>
<dbReference type="Pfam" id="PF07690">
    <property type="entry name" value="MFS_1"/>
    <property type="match status" value="1"/>
</dbReference>
<feature type="transmembrane region" description="Helical" evidence="7">
    <location>
        <begin position="70"/>
        <end position="88"/>
    </location>
</feature>
<feature type="domain" description="Major facilitator superfamily (MFS) profile" evidence="8">
    <location>
        <begin position="4"/>
        <end position="377"/>
    </location>
</feature>
<dbReference type="Gene3D" id="1.20.1250.20">
    <property type="entry name" value="MFS general substrate transporter like domains"/>
    <property type="match status" value="2"/>
</dbReference>